<dbReference type="OrthoDB" id="8547299at2"/>
<dbReference type="NCBIfam" id="TIGR02532">
    <property type="entry name" value="IV_pilin_GFxxxE"/>
    <property type="match status" value="1"/>
</dbReference>
<gene>
    <name evidence="2" type="ORF">WM2015_243</name>
</gene>
<evidence type="ECO:0000313" key="2">
    <source>
        <dbReference type="EMBL" id="AKS40632.1"/>
    </source>
</evidence>
<dbReference type="AlphaFoldDB" id="A0A0K0XSM8"/>
<dbReference type="KEGG" id="wma:WM2015_243"/>
<dbReference type="InterPro" id="IPR013362">
    <property type="entry name" value="Pilus_4_PilV"/>
</dbReference>
<dbReference type="Pfam" id="PF07963">
    <property type="entry name" value="N_methyl"/>
    <property type="match status" value="1"/>
</dbReference>
<keyword evidence="1" id="KW-1133">Transmembrane helix</keyword>
<reference evidence="2 3" key="1">
    <citation type="submission" date="2015-07" db="EMBL/GenBank/DDBJ databases">
        <authorList>
            <person name="Noorani M."/>
        </authorList>
    </citation>
    <scope>NUCLEOTIDE SEQUENCE [LARGE SCALE GENOMIC DNA]</scope>
    <source>
        <strain evidence="2 3">KCTC 42284</strain>
    </source>
</reference>
<dbReference type="STRING" id="1579979.WM2015_243"/>
<evidence type="ECO:0000256" key="1">
    <source>
        <dbReference type="SAM" id="Phobius"/>
    </source>
</evidence>
<sequence>MRFRLSELPLRRSRGFSLIEVLVTVLVVSIGLLGLAALQGFSLNAGQGAYFRTQANNLAYEVIDFARVNRSQVEVACDLPLLESWTFFVEDQLPGGALAIEVDGCGEVPNSISAQVAVTVTWAEDRMEDAVGGEESLVVQTRI</sequence>
<dbReference type="PROSITE" id="PS00409">
    <property type="entry name" value="PROKAR_NTER_METHYL"/>
    <property type="match status" value="1"/>
</dbReference>
<dbReference type="EMBL" id="CP012154">
    <property type="protein sequence ID" value="AKS40632.1"/>
    <property type="molecule type" value="Genomic_DNA"/>
</dbReference>
<dbReference type="InterPro" id="IPR012902">
    <property type="entry name" value="N_methyl_site"/>
</dbReference>
<feature type="transmembrane region" description="Helical" evidence="1">
    <location>
        <begin position="21"/>
        <end position="41"/>
    </location>
</feature>
<dbReference type="RefSeq" id="WP_049724325.1">
    <property type="nucleotide sequence ID" value="NZ_CP012154.1"/>
</dbReference>
<keyword evidence="3" id="KW-1185">Reference proteome</keyword>
<protein>
    <recommendedName>
        <fullName evidence="4">Type IV pilus modification protein PilV</fullName>
    </recommendedName>
</protein>
<keyword evidence="1" id="KW-0472">Membrane</keyword>
<evidence type="ECO:0000313" key="3">
    <source>
        <dbReference type="Proteomes" id="UP000066624"/>
    </source>
</evidence>
<dbReference type="NCBIfam" id="TIGR02523">
    <property type="entry name" value="type_IV_pilV"/>
    <property type="match status" value="1"/>
</dbReference>
<dbReference type="Proteomes" id="UP000066624">
    <property type="component" value="Chromosome"/>
</dbReference>
<name>A0A0K0XSM8_9GAMM</name>
<proteinExistence type="predicted"/>
<evidence type="ECO:0008006" key="4">
    <source>
        <dbReference type="Google" id="ProtNLM"/>
    </source>
</evidence>
<accession>A0A0K0XSM8</accession>
<organism evidence="2 3">
    <name type="scientific">Wenzhouxiangella marina</name>
    <dbReference type="NCBI Taxonomy" id="1579979"/>
    <lineage>
        <taxon>Bacteria</taxon>
        <taxon>Pseudomonadati</taxon>
        <taxon>Pseudomonadota</taxon>
        <taxon>Gammaproteobacteria</taxon>
        <taxon>Chromatiales</taxon>
        <taxon>Wenzhouxiangellaceae</taxon>
        <taxon>Wenzhouxiangella</taxon>
    </lineage>
</organism>
<keyword evidence="1" id="KW-0812">Transmembrane</keyword>